<evidence type="ECO:0000313" key="2">
    <source>
        <dbReference type="EMBL" id="CTQ77336.1"/>
    </source>
</evidence>
<feature type="transmembrane region" description="Helical" evidence="1">
    <location>
        <begin position="20"/>
        <end position="39"/>
    </location>
</feature>
<name>A0A0M7ARV0_9HYPH</name>
<reference evidence="3" key="1">
    <citation type="submission" date="2015-07" db="EMBL/GenBank/DDBJ databases">
        <authorList>
            <person name="Rodrigo-Torres Lidia"/>
            <person name="Arahal R.David."/>
        </authorList>
    </citation>
    <scope>NUCLEOTIDE SEQUENCE [LARGE SCALE GENOMIC DNA]</scope>
    <source>
        <strain evidence="3">CECT 5096</strain>
    </source>
</reference>
<keyword evidence="1" id="KW-0472">Membrane</keyword>
<protein>
    <recommendedName>
        <fullName evidence="4">Cytochrome c oxidase subunit 3</fullName>
    </recommendedName>
</protein>
<keyword evidence="3" id="KW-1185">Reference proteome</keyword>
<accession>A0A0M7ARV0</accession>
<sequence>MLQDPANRDVFTAHRPSPWPFVGAMIGATALITTLIVAFSS</sequence>
<evidence type="ECO:0000313" key="3">
    <source>
        <dbReference type="Proteomes" id="UP000049983"/>
    </source>
</evidence>
<keyword evidence="1" id="KW-1133">Transmembrane helix</keyword>
<dbReference type="Proteomes" id="UP000049983">
    <property type="component" value="Unassembled WGS sequence"/>
</dbReference>
<proteinExistence type="predicted"/>
<dbReference type="STRING" id="311410.LA5095_03818"/>
<evidence type="ECO:0008006" key="4">
    <source>
        <dbReference type="Google" id="ProtNLM"/>
    </source>
</evidence>
<dbReference type="AlphaFoldDB" id="A0A0M7ARV0"/>
<keyword evidence="1" id="KW-0812">Transmembrane</keyword>
<organism evidence="2 3">
    <name type="scientific">Roseibium album</name>
    <dbReference type="NCBI Taxonomy" id="311410"/>
    <lineage>
        <taxon>Bacteria</taxon>
        <taxon>Pseudomonadati</taxon>
        <taxon>Pseudomonadota</taxon>
        <taxon>Alphaproteobacteria</taxon>
        <taxon>Hyphomicrobiales</taxon>
        <taxon>Stappiaceae</taxon>
        <taxon>Roseibium</taxon>
    </lineage>
</organism>
<dbReference type="EMBL" id="CXWC01000013">
    <property type="protein sequence ID" value="CTQ77336.1"/>
    <property type="molecule type" value="Genomic_DNA"/>
</dbReference>
<gene>
    <name evidence="2" type="ORF">LA5096_05100</name>
</gene>
<evidence type="ECO:0000256" key="1">
    <source>
        <dbReference type="SAM" id="Phobius"/>
    </source>
</evidence>